<keyword evidence="4" id="KW-0808">Transferase</keyword>
<feature type="transmembrane region" description="Helical" evidence="10">
    <location>
        <begin position="35"/>
        <end position="53"/>
    </location>
</feature>
<evidence type="ECO:0000256" key="1">
    <source>
        <dbReference type="ARBA" id="ARBA00004477"/>
    </source>
</evidence>
<sequence length="116" mass="12683">LSGVIVVGIGDSAASIIGSKVGVNKWPGSKRTLEGSLAGLLTQFFFVIWLWAFDIIPYTRRNLILISTAITFSSQMEAFSRDIDNLTLPICLFPFLYMCDTTTITTATNLSLTANK</sequence>
<dbReference type="InterPro" id="IPR032974">
    <property type="entry name" value="Polypren_kinase"/>
</dbReference>
<evidence type="ECO:0000256" key="10">
    <source>
        <dbReference type="SAM" id="Phobius"/>
    </source>
</evidence>
<evidence type="ECO:0000256" key="6">
    <source>
        <dbReference type="ARBA" id="ARBA00022777"/>
    </source>
</evidence>
<evidence type="ECO:0000256" key="4">
    <source>
        <dbReference type="ARBA" id="ARBA00022679"/>
    </source>
</evidence>
<keyword evidence="8 10" id="KW-1133">Transmembrane helix</keyword>
<dbReference type="GO" id="GO:0005789">
    <property type="term" value="C:endoplasmic reticulum membrane"/>
    <property type="evidence" value="ECO:0007669"/>
    <property type="project" value="UniProtKB-SubCell"/>
</dbReference>
<gene>
    <name evidence="11" type="ORF">OVA965_LOCUS19997</name>
    <name evidence="12" type="ORF">TMI583_LOCUS20242</name>
</gene>
<dbReference type="EMBL" id="CAJOBA010015500">
    <property type="protein sequence ID" value="CAF3887919.1"/>
    <property type="molecule type" value="Genomic_DNA"/>
</dbReference>
<dbReference type="Proteomes" id="UP000677228">
    <property type="component" value="Unassembled WGS sequence"/>
</dbReference>
<dbReference type="PANTHER" id="PTHR13205:SF15">
    <property type="entry name" value="DOLICHOL KINASE"/>
    <property type="match status" value="1"/>
</dbReference>
<keyword evidence="9 10" id="KW-0472">Membrane</keyword>
<evidence type="ECO:0000313" key="13">
    <source>
        <dbReference type="Proteomes" id="UP000682733"/>
    </source>
</evidence>
<evidence type="ECO:0000256" key="7">
    <source>
        <dbReference type="ARBA" id="ARBA00022824"/>
    </source>
</evidence>
<evidence type="ECO:0000256" key="5">
    <source>
        <dbReference type="ARBA" id="ARBA00022692"/>
    </source>
</evidence>
<evidence type="ECO:0000256" key="3">
    <source>
        <dbReference type="ARBA" id="ARBA00012132"/>
    </source>
</evidence>
<keyword evidence="6" id="KW-0418">Kinase</keyword>
<protein>
    <recommendedName>
        <fullName evidence="3">dolichol kinase</fullName>
        <ecNumber evidence="3">2.7.1.108</ecNumber>
    </recommendedName>
</protein>
<proteinExistence type="inferred from homology"/>
<evidence type="ECO:0000256" key="9">
    <source>
        <dbReference type="ARBA" id="ARBA00023136"/>
    </source>
</evidence>
<comment type="similarity">
    <text evidence="2">Belongs to the polyprenol kinase family.</text>
</comment>
<dbReference type="GO" id="GO:0043048">
    <property type="term" value="P:dolichyl monophosphate biosynthetic process"/>
    <property type="evidence" value="ECO:0007669"/>
    <property type="project" value="TreeGrafter"/>
</dbReference>
<evidence type="ECO:0000313" key="12">
    <source>
        <dbReference type="EMBL" id="CAF3887919.1"/>
    </source>
</evidence>
<organism evidence="12 13">
    <name type="scientific">Didymodactylos carnosus</name>
    <dbReference type="NCBI Taxonomy" id="1234261"/>
    <lineage>
        <taxon>Eukaryota</taxon>
        <taxon>Metazoa</taxon>
        <taxon>Spiralia</taxon>
        <taxon>Gnathifera</taxon>
        <taxon>Rotifera</taxon>
        <taxon>Eurotatoria</taxon>
        <taxon>Bdelloidea</taxon>
        <taxon>Philodinida</taxon>
        <taxon>Philodinidae</taxon>
        <taxon>Didymodactylos</taxon>
    </lineage>
</organism>
<dbReference type="EC" id="2.7.1.108" evidence="3"/>
<feature type="non-terminal residue" evidence="12">
    <location>
        <position position="1"/>
    </location>
</feature>
<comment type="caution">
    <text evidence="12">The sequence shown here is derived from an EMBL/GenBank/DDBJ whole genome shotgun (WGS) entry which is preliminary data.</text>
</comment>
<dbReference type="GO" id="GO:0004168">
    <property type="term" value="F:dolichol kinase activity"/>
    <property type="evidence" value="ECO:0007669"/>
    <property type="project" value="UniProtKB-EC"/>
</dbReference>
<accession>A0A8S2L8M8</accession>
<evidence type="ECO:0000313" key="11">
    <source>
        <dbReference type="EMBL" id="CAF1116918.1"/>
    </source>
</evidence>
<dbReference type="PANTHER" id="PTHR13205">
    <property type="entry name" value="TRANSMEMBRANE PROTEIN 15-RELATED"/>
    <property type="match status" value="1"/>
</dbReference>
<evidence type="ECO:0000256" key="8">
    <source>
        <dbReference type="ARBA" id="ARBA00022989"/>
    </source>
</evidence>
<comment type="subcellular location">
    <subcellularLocation>
        <location evidence="1">Endoplasmic reticulum membrane</location>
        <topology evidence="1">Multi-pass membrane protein</topology>
    </subcellularLocation>
</comment>
<evidence type="ECO:0000256" key="2">
    <source>
        <dbReference type="ARBA" id="ARBA00010794"/>
    </source>
</evidence>
<keyword evidence="7" id="KW-0256">Endoplasmic reticulum</keyword>
<dbReference type="EMBL" id="CAJNOK010010479">
    <property type="protein sequence ID" value="CAF1116918.1"/>
    <property type="molecule type" value="Genomic_DNA"/>
</dbReference>
<reference evidence="12" key="1">
    <citation type="submission" date="2021-02" db="EMBL/GenBank/DDBJ databases">
        <authorList>
            <person name="Nowell W R."/>
        </authorList>
    </citation>
    <scope>NUCLEOTIDE SEQUENCE</scope>
</reference>
<name>A0A8S2L8M8_9BILA</name>
<keyword evidence="5 10" id="KW-0812">Transmembrane</keyword>
<dbReference type="AlphaFoldDB" id="A0A8S2L8M8"/>
<dbReference type="Proteomes" id="UP000682733">
    <property type="component" value="Unassembled WGS sequence"/>
</dbReference>